<comment type="caution">
    <text evidence="3">The sequence shown here is derived from an EMBL/GenBank/DDBJ whole genome shotgun (WGS) entry which is preliminary data.</text>
</comment>
<gene>
    <name evidence="3" type="ORF">QSG27_16675</name>
</gene>
<feature type="chain" id="PRO_5047336060" evidence="2">
    <location>
        <begin position="22"/>
        <end position="197"/>
    </location>
</feature>
<keyword evidence="4" id="KW-1185">Reference proteome</keyword>
<evidence type="ECO:0000313" key="4">
    <source>
        <dbReference type="Proteomes" id="UP001227317"/>
    </source>
</evidence>
<dbReference type="PROSITE" id="PS51257">
    <property type="entry name" value="PROKAR_LIPOPROTEIN"/>
    <property type="match status" value="1"/>
</dbReference>
<feature type="signal peptide" evidence="2">
    <location>
        <begin position="1"/>
        <end position="21"/>
    </location>
</feature>
<feature type="region of interest" description="Disordered" evidence="1">
    <location>
        <begin position="173"/>
        <end position="197"/>
    </location>
</feature>
<feature type="region of interest" description="Disordered" evidence="1">
    <location>
        <begin position="131"/>
        <end position="156"/>
    </location>
</feature>
<protein>
    <submittedName>
        <fullName evidence="3">DUF1190 domain-containing protein</fullName>
    </submittedName>
</protein>
<dbReference type="InterPro" id="IPR009576">
    <property type="entry name" value="Biofilm_formation_YgiB"/>
</dbReference>
<dbReference type="RefSeq" id="WP_306708023.1">
    <property type="nucleotide sequence ID" value="NZ_JAUJFI010000082.1"/>
</dbReference>
<accession>A0ABU0WJJ5</accession>
<evidence type="ECO:0000313" key="3">
    <source>
        <dbReference type="EMBL" id="MDQ2104336.1"/>
    </source>
</evidence>
<sequence>MKRSRTVAALLLGGFSPILVACGEDGPEAVTVYPSVEACTAEKAAGDCAAAFAAARDEHLASAPRFASRAACEAEMGDGACVPGDENRGSSVGNVFVPALVGFMIGRSLTGSYAQPVYFDRQGYARSGATQIGRLPAVPERKDESRQSSGGGGGSIGSFNSYYRSGDATAGKSFTVPTAGRSAGFGSTGASRGFSGS</sequence>
<evidence type="ECO:0000256" key="1">
    <source>
        <dbReference type="SAM" id="MobiDB-lite"/>
    </source>
</evidence>
<name>A0ABU0WJJ5_9PROT</name>
<dbReference type="Proteomes" id="UP001227317">
    <property type="component" value="Unassembled WGS sequence"/>
</dbReference>
<dbReference type="EMBL" id="JAUJFI010000082">
    <property type="protein sequence ID" value="MDQ2104336.1"/>
    <property type="molecule type" value="Genomic_DNA"/>
</dbReference>
<keyword evidence="2" id="KW-0732">Signal</keyword>
<proteinExistence type="predicted"/>
<reference evidence="3 4" key="1">
    <citation type="submission" date="2023-06" db="EMBL/GenBank/DDBJ databases">
        <title>Azospirillum isscasensis sp.nov, a bacterium isolated from rhizosphere soil of rice.</title>
        <authorList>
            <person name="Wang H."/>
        </authorList>
    </citation>
    <scope>NUCLEOTIDE SEQUENCE [LARGE SCALE GENOMIC DNA]</scope>
    <source>
        <strain evidence="3 4">C340-1</strain>
    </source>
</reference>
<dbReference type="Pfam" id="PF06693">
    <property type="entry name" value="DUF1190"/>
    <property type="match status" value="1"/>
</dbReference>
<organism evidence="3 4">
    <name type="scientific">Azospirillum isscasi</name>
    <dbReference type="NCBI Taxonomy" id="3053926"/>
    <lineage>
        <taxon>Bacteria</taxon>
        <taxon>Pseudomonadati</taxon>
        <taxon>Pseudomonadota</taxon>
        <taxon>Alphaproteobacteria</taxon>
        <taxon>Rhodospirillales</taxon>
        <taxon>Azospirillaceae</taxon>
        <taxon>Azospirillum</taxon>
    </lineage>
</organism>
<evidence type="ECO:0000256" key="2">
    <source>
        <dbReference type="SAM" id="SignalP"/>
    </source>
</evidence>